<protein>
    <submittedName>
        <fullName evidence="2">Uncharacterized protein</fullName>
    </submittedName>
</protein>
<evidence type="ECO:0000313" key="3">
    <source>
        <dbReference type="Proteomes" id="UP001634393"/>
    </source>
</evidence>
<accession>A0ABD3R236</accession>
<feature type="transmembrane region" description="Helical" evidence="1">
    <location>
        <begin position="34"/>
        <end position="51"/>
    </location>
</feature>
<keyword evidence="1" id="KW-0812">Transmembrane</keyword>
<organism evidence="2 3">
    <name type="scientific">Penstemon smallii</name>
    <dbReference type="NCBI Taxonomy" id="265156"/>
    <lineage>
        <taxon>Eukaryota</taxon>
        <taxon>Viridiplantae</taxon>
        <taxon>Streptophyta</taxon>
        <taxon>Embryophyta</taxon>
        <taxon>Tracheophyta</taxon>
        <taxon>Spermatophyta</taxon>
        <taxon>Magnoliopsida</taxon>
        <taxon>eudicotyledons</taxon>
        <taxon>Gunneridae</taxon>
        <taxon>Pentapetalae</taxon>
        <taxon>asterids</taxon>
        <taxon>lamiids</taxon>
        <taxon>Lamiales</taxon>
        <taxon>Plantaginaceae</taxon>
        <taxon>Cheloneae</taxon>
        <taxon>Penstemon</taxon>
    </lineage>
</organism>
<dbReference type="EMBL" id="JBJXBP010000617">
    <property type="protein sequence ID" value="KAL3807024.1"/>
    <property type="molecule type" value="Genomic_DNA"/>
</dbReference>
<proteinExistence type="predicted"/>
<dbReference type="Proteomes" id="UP001634393">
    <property type="component" value="Unassembled WGS sequence"/>
</dbReference>
<sequence length="53" mass="6680">MVDRLLWWCFLLQLQFHGCCFFSPFSSDVLICYFQRVFLWFVFCFLFFFLLQM</sequence>
<name>A0ABD3R236_9LAMI</name>
<keyword evidence="3" id="KW-1185">Reference proteome</keyword>
<evidence type="ECO:0000256" key="1">
    <source>
        <dbReference type="SAM" id="Phobius"/>
    </source>
</evidence>
<comment type="caution">
    <text evidence="2">The sequence shown here is derived from an EMBL/GenBank/DDBJ whole genome shotgun (WGS) entry which is preliminary data.</text>
</comment>
<keyword evidence="1" id="KW-0472">Membrane</keyword>
<gene>
    <name evidence="2" type="ORF">ACJIZ3_000484</name>
</gene>
<dbReference type="AlphaFoldDB" id="A0ABD3R236"/>
<reference evidence="2 3" key="1">
    <citation type="submission" date="2024-12" db="EMBL/GenBank/DDBJ databases">
        <title>The unique morphological basis and parallel evolutionary history of personate flowers in Penstemon.</title>
        <authorList>
            <person name="Depatie T.H."/>
            <person name="Wessinger C.A."/>
        </authorList>
    </citation>
    <scope>NUCLEOTIDE SEQUENCE [LARGE SCALE GENOMIC DNA]</scope>
    <source>
        <strain evidence="2">WTNN_2</strain>
        <tissue evidence="2">Leaf</tissue>
    </source>
</reference>
<keyword evidence="1" id="KW-1133">Transmembrane helix</keyword>
<evidence type="ECO:0000313" key="2">
    <source>
        <dbReference type="EMBL" id="KAL3807024.1"/>
    </source>
</evidence>